<evidence type="ECO:0000256" key="5">
    <source>
        <dbReference type="ARBA" id="ARBA00022723"/>
    </source>
</evidence>
<keyword evidence="9 11" id="KW-0482">Metalloprotease</keyword>
<protein>
    <submittedName>
        <fullName evidence="13">Peptidase M48, Ste24p</fullName>
    </submittedName>
</protein>
<dbReference type="InterPro" id="IPR001915">
    <property type="entry name" value="Peptidase_M48"/>
</dbReference>
<organism evidence="13 14">
    <name type="scientific">Caldicellulosiruptor saccharolyticus (strain ATCC 43494 / DSM 8903 / Tp8T 6331)</name>
    <dbReference type="NCBI Taxonomy" id="351627"/>
    <lineage>
        <taxon>Bacteria</taxon>
        <taxon>Bacillati</taxon>
        <taxon>Bacillota</taxon>
        <taxon>Bacillota incertae sedis</taxon>
        <taxon>Caldicellulosiruptorales</taxon>
        <taxon>Caldicellulosiruptoraceae</taxon>
        <taxon>Caldicellulosiruptor</taxon>
    </lineage>
</organism>
<comment type="subcellular location">
    <subcellularLocation>
        <location evidence="1">Cell membrane</location>
        <topology evidence="1">Multi-pass membrane protein</topology>
    </subcellularLocation>
</comment>
<dbReference type="Pfam" id="PF01435">
    <property type="entry name" value="Peptidase_M48"/>
    <property type="match status" value="2"/>
</dbReference>
<dbReference type="GO" id="GO:0006508">
    <property type="term" value="P:proteolysis"/>
    <property type="evidence" value="ECO:0007669"/>
    <property type="project" value="UniProtKB-KW"/>
</dbReference>
<evidence type="ECO:0000313" key="13">
    <source>
        <dbReference type="EMBL" id="ABP66120.1"/>
    </source>
</evidence>
<evidence type="ECO:0000256" key="8">
    <source>
        <dbReference type="ARBA" id="ARBA00022989"/>
    </source>
</evidence>
<dbReference type="Gene3D" id="3.30.2010.10">
    <property type="entry name" value="Metalloproteases ('zincins'), catalytic domain"/>
    <property type="match status" value="1"/>
</dbReference>
<keyword evidence="2" id="KW-1003">Cell membrane</keyword>
<dbReference type="AlphaFoldDB" id="A4XGT5"/>
<keyword evidence="3 11" id="KW-0645">Protease</keyword>
<evidence type="ECO:0000256" key="11">
    <source>
        <dbReference type="RuleBase" id="RU003983"/>
    </source>
</evidence>
<gene>
    <name evidence="13" type="ordered locus">Csac_0483</name>
</gene>
<dbReference type="HOGENOM" id="CLU_1640660_0_0_9"/>
<proteinExistence type="inferred from homology"/>
<feature type="domain" description="Peptidase M48" evidence="12">
    <location>
        <begin position="60"/>
        <end position="141"/>
    </location>
</feature>
<dbReference type="Proteomes" id="UP000000256">
    <property type="component" value="Chromosome"/>
</dbReference>
<comment type="similarity">
    <text evidence="11">Belongs to the peptidase M48 family.</text>
</comment>
<accession>A4XGT5</accession>
<evidence type="ECO:0000256" key="4">
    <source>
        <dbReference type="ARBA" id="ARBA00022692"/>
    </source>
</evidence>
<evidence type="ECO:0000256" key="1">
    <source>
        <dbReference type="ARBA" id="ARBA00004651"/>
    </source>
</evidence>
<keyword evidence="5" id="KW-0479">Metal-binding</keyword>
<comment type="cofactor">
    <cofactor evidence="11">
        <name>Zn(2+)</name>
        <dbReference type="ChEBI" id="CHEBI:29105"/>
    </cofactor>
    <text evidence="11">Binds 1 zinc ion per subunit.</text>
</comment>
<dbReference type="EMBL" id="CP000679">
    <property type="protein sequence ID" value="ABP66120.1"/>
    <property type="molecule type" value="Genomic_DNA"/>
</dbReference>
<evidence type="ECO:0000256" key="10">
    <source>
        <dbReference type="ARBA" id="ARBA00023136"/>
    </source>
</evidence>
<evidence type="ECO:0000256" key="2">
    <source>
        <dbReference type="ARBA" id="ARBA00022475"/>
    </source>
</evidence>
<dbReference type="GO" id="GO:0004222">
    <property type="term" value="F:metalloendopeptidase activity"/>
    <property type="evidence" value="ECO:0007669"/>
    <property type="project" value="InterPro"/>
</dbReference>
<dbReference type="eggNOG" id="COG0501">
    <property type="taxonomic scope" value="Bacteria"/>
</dbReference>
<evidence type="ECO:0000259" key="12">
    <source>
        <dbReference type="Pfam" id="PF01435"/>
    </source>
</evidence>
<dbReference type="InterPro" id="IPR050083">
    <property type="entry name" value="HtpX_protease"/>
</dbReference>
<dbReference type="CDD" id="cd07325">
    <property type="entry name" value="M48_Ste24p_like"/>
    <property type="match status" value="1"/>
</dbReference>
<name>A4XGT5_CALS8</name>
<evidence type="ECO:0000256" key="6">
    <source>
        <dbReference type="ARBA" id="ARBA00022801"/>
    </source>
</evidence>
<evidence type="ECO:0000256" key="3">
    <source>
        <dbReference type="ARBA" id="ARBA00022670"/>
    </source>
</evidence>
<keyword evidence="6 11" id="KW-0378">Hydrolase</keyword>
<keyword evidence="4" id="KW-0812">Transmembrane</keyword>
<keyword evidence="7 11" id="KW-0862">Zinc</keyword>
<evidence type="ECO:0000256" key="9">
    <source>
        <dbReference type="ARBA" id="ARBA00023049"/>
    </source>
</evidence>
<dbReference type="GO" id="GO:0046872">
    <property type="term" value="F:metal ion binding"/>
    <property type="evidence" value="ECO:0007669"/>
    <property type="project" value="UniProtKB-KW"/>
</dbReference>
<keyword evidence="10" id="KW-0472">Membrane</keyword>
<dbReference type="PANTHER" id="PTHR43221">
    <property type="entry name" value="PROTEASE HTPX"/>
    <property type="match status" value="1"/>
</dbReference>
<evidence type="ECO:0000313" key="14">
    <source>
        <dbReference type="Proteomes" id="UP000000256"/>
    </source>
</evidence>
<evidence type="ECO:0000256" key="7">
    <source>
        <dbReference type="ARBA" id="ARBA00022833"/>
    </source>
</evidence>
<dbReference type="GO" id="GO:0005886">
    <property type="term" value="C:plasma membrane"/>
    <property type="evidence" value="ECO:0007669"/>
    <property type="project" value="UniProtKB-SubCell"/>
</dbReference>
<dbReference type="PANTHER" id="PTHR43221:SF1">
    <property type="entry name" value="PROTEASE HTPX"/>
    <property type="match status" value="1"/>
</dbReference>
<feature type="domain" description="Peptidase M48" evidence="12">
    <location>
        <begin position="1"/>
        <end position="57"/>
    </location>
</feature>
<reference evidence="13 14" key="1">
    <citation type="journal article" date="2008" name="Appl. Environ. Microbiol.">
        <title>Hydrogenomics of the extremely thermophilic bacterium Caldicellulosiruptor saccharolyticus.</title>
        <authorList>
            <person name="van de Werken H.J."/>
            <person name="Verhaart M.R."/>
            <person name="VanFossen A.L."/>
            <person name="Willquist K."/>
            <person name="Lewis D.L."/>
            <person name="Nichols J.D."/>
            <person name="Goorissen H.P."/>
            <person name="Mongodin E.F."/>
            <person name="Nelson K.E."/>
            <person name="van Niel E.W."/>
            <person name="Stams A.J."/>
            <person name="Ward D.E."/>
            <person name="de Vos W.M."/>
            <person name="van der Oost J."/>
            <person name="Kelly R.M."/>
            <person name="Kengen S.W."/>
        </authorList>
    </citation>
    <scope>NUCLEOTIDE SEQUENCE [LARGE SCALE GENOMIC DNA]</scope>
    <source>
        <strain evidence="14">ATCC 43494 / DSM 8903 / Tp8T 6331</strain>
    </source>
</reference>
<dbReference type="KEGG" id="csc:Csac_0483"/>
<keyword evidence="8" id="KW-1133">Transmembrane helix</keyword>
<sequence length="161" mass="18289">MNAFAMRFIGRDFVVVYSGILELAYKGSLDEVKFILAHELGHLKANHLKHRLIQFGLMLPFLGQACLRACEYTADRYGAYFSLNGALKGLILLAAGKELYRNVVLEEFLKQAEEERSFWISFAELLASHPHLTSRIQAIKDFVKTLKPSNSLSEVYNFESV</sequence>
<keyword evidence="14" id="KW-1185">Reference proteome</keyword>